<dbReference type="Gene3D" id="3.30.160.60">
    <property type="entry name" value="Classic Zinc Finger"/>
    <property type="match status" value="1"/>
</dbReference>
<evidence type="ECO:0000313" key="7">
    <source>
        <dbReference type="Proteomes" id="UP001168990"/>
    </source>
</evidence>
<evidence type="ECO:0000313" key="6">
    <source>
        <dbReference type="EMBL" id="KAK0173096.1"/>
    </source>
</evidence>
<dbReference type="SUPFAM" id="SSF57845">
    <property type="entry name" value="B-box zinc-binding domain"/>
    <property type="match status" value="1"/>
</dbReference>
<evidence type="ECO:0000256" key="3">
    <source>
        <dbReference type="PROSITE-ProRule" id="PRU00024"/>
    </source>
</evidence>
<gene>
    <name evidence="6" type="ORF">PV328_006340</name>
</gene>
<evidence type="ECO:0000259" key="5">
    <source>
        <dbReference type="PROSITE" id="PS50119"/>
    </source>
</evidence>
<dbReference type="InterPro" id="IPR047153">
    <property type="entry name" value="TRIM45/56/19-like"/>
</dbReference>
<keyword evidence="2" id="KW-0862">Zinc</keyword>
<dbReference type="CDD" id="cd19757">
    <property type="entry name" value="Bbox1"/>
    <property type="match status" value="1"/>
</dbReference>
<reference evidence="6" key="1">
    <citation type="journal article" date="2023" name="bioRxiv">
        <title>Scaffold-level genome assemblies of two parasitoid biocontrol wasps reveal the parthenogenesis mechanism and an associated novel virus.</title>
        <authorList>
            <person name="Inwood S."/>
            <person name="Skelly J."/>
            <person name="Guhlin J."/>
            <person name="Harrop T."/>
            <person name="Goldson S."/>
            <person name="Dearden P."/>
        </authorList>
    </citation>
    <scope>NUCLEOTIDE SEQUENCE</scope>
    <source>
        <strain evidence="6">Irish</strain>
        <tissue evidence="6">Whole body</tissue>
    </source>
</reference>
<evidence type="ECO:0000256" key="2">
    <source>
        <dbReference type="ARBA" id="ARBA00022833"/>
    </source>
</evidence>
<accession>A0AA39KTJ8</accession>
<feature type="domain" description="RING-type" evidence="4">
    <location>
        <begin position="29"/>
        <end position="76"/>
    </location>
</feature>
<organism evidence="6 7">
    <name type="scientific">Microctonus aethiopoides</name>
    <dbReference type="NCBI Taxonomy" id="144406"/>
    <lineage>
        <taxon>Eukaryota</taxon>
        <taxon>Metazoa</taxon>
        <taxon>Ecdysozoa</taxon>
        <taxon>Arthropoda</taxon>
        <taxon>Hexapoda</taxon>
        <taxon>Insecta</taxon>
        <taxon>Pterygota</taxon>
        <taxon>Neoptera</taxon>
        <taxon>Endopterygota</taxon>
        <taxon>Hymenoptera</taxon>
        <taxon>Apocrita</taxon>
        <taxon>Ichneumonoidea</taxon>
        <taxon>Braconidae</taxon>
        <taxon>Euphorinae</taxon>
        <taxon>Microctonus</taxon>
    </lineage>
</organism>
<dbReference type="PROSITE" id="PS50119">
    <property type="entry name" value="ZF_BBOX"/>
    <property type="match status" value="2"/>
</dbReference>
<dbReference type="PANTHER" id="PTHR25462">
    <property type="entry name" value="BONUS, ISOFORM C-RELATED"/>
    <property type="match status" value="1"/>
</dbReference>
<comment type="caution">
    <text evidence="6">The sequence shown here is derived from an EMBL/GenBank/DDBJ whole genome shotgun (WGS) entry which is preliminary data.</text>
</comment>
<keyword evidence="1 3" id="KW-0863">Zinc-finger</keyword>
<dbReference type="InterPro" id="IPR001841">
    <property type="entry name" value="Znf_RING"/>
</dbReference>
<name>A0AA39KTJ8_9HYME</name>
<dbReference type="InterPro" id="IPR000315">
    <property type="entry name" value="Znf_B-box"/>
</dbReference>
<keyword evidence="7" id="KW-1185">Reference proteome</keyword>
<dbReference type="EMBL" id="JAQQBS010000002">
    <property type="protein sequence ID" value="KAK0173096.1"/>
    <property type="molecule type" value="Genomic_DNA"/>
</dbReference>
<evidence type="ECO:0000259" key="4">
    <source>
        <dbReference type="PROSITE" id="PS50089"/>
    </source>
</evidence>
<feature type="domain" description="B box-type" evidence="5">
    <location>
        <begin position="127"/>
        <end position="173"/>
    </location>
</feature>
<sequence length="265" mass="30486">MSLIRRSDSSQTSLPTFNIPGRKSKNINCVYCQRTFFIKDLYRVKGPCVPLIRHCGHAVCEACSKQCRNLPCPQCKDVPSLEHSKFLPINFYVAGLMVAQNSRPIGMSTINDVDFEFRQSMNSIIRRINECCFECKSATATCRCLECNYLYCNGCFATLHSFQSTQHHNKITLDSKNGTVPEIPIKCGTHQLQLYKFWCNDCKIRCCTDCVVYDHRRHSTIEIKELNELHRDEFLKAYENLANIIGHIYNAKRAKNEKEINIPTP</sequence>
<dbReference type="Proteomes" id="UP001168990">
    <property type="component" value="Unassembled WGS sequence"/>
</dbReference>
<proteinExistence type="predicted"/>
<feature type="domain" description="B box-type" evidence="5">
    <location>
        <begin position="182"/>
        <end position="223"/>
    </location>
</feature>
<dbReference type="AlphaFoldDB" id="A0AA39KTJ8"/>
<reference evidence="6" key="2">
    <citation type="submission" date="2023-03" db="EMBL/GenBank/DDBJ databases">
        <authorList>
            <person name="Inwood S.N."/>
            <person name="Skelly J.G."/>
            <person name="Guhlin J."/>
            <person name="Harrop T.W.R."/>
            <person name="Goldson S.G."/>
            <person name="Dearden P.K."/>
        </authorList>
    </citation>
    <scope>NUCLEOTIDE SEQUENCE</scope>
    <source>
        <strain evidence="6">Irish</strain>
        <tissue evidence="6">Whole body</tissue>
    </source>
</reference>
<dbReference type="PROSITE" id="PS50089">
    <property type="entry name" value="ZF_RING_2"/>
    <property type="match status" value="1"/>
</dbReference>
<dbReference type="PANTHER" id="PTHR25462:SF296">
    <property type="entry name" value="MEIOTIC P26, ISOFORM F"/>
    <property type="match status" value="1"/>
</dbReference>
<dbReference type="Pfam" id="PF00643">
    <property type="entry name" value="zf-B_box"/>
    <property type="match status" value="1"/>
</dbReference>
<keyword evidence="1 3" id="KW-0479">Metal-binding</keyword>
<protein>
    <submittedName>
        <fullName evidence="6">Uncharacterized protein</fullName>
    </submittedName>
</protein>
<evidence type="ECO:0000256" key="1">
    <source>
        <dbReference type="ARBA" id="ARBA00022771"/>
    </source>
</evidence>
<dbReference type="GO" id="GO:0008270">
    <property type="term" value="F:zinc ion binding"/>
    <property type="evidence" value="ECO:0007669"/>
    <property type="project" value="UniProtKB-KW"/>
</dbReference>